<organism evidence="2">
    <name type="scientific">marine sediment metagenome</name>
    <dbReference type="NCBI Taxonomy" id="412755"/>
    <lineage>
        <taxon>unclassified sequences</taxon>
        <taxon>metagenomes</taxon>
        <taxon>ecological metagenomes</taxon>
    </lineage>
</organism>
<keyword evidence="1" id="KW-0812">Transmembrane</keyword>
<name>A0A0F9LQ77_9ZZZZ</name>
<protein>
    <submittedName>
        <fullName evidence="2">Uncharacterized protein</fullName>
    </submittedName>
</protein>
<keyword evidence="1" id="KW-0472">Membrane</keyword>
<gene>
    <name evidence="2" type="ORF">LCGC14_1187340</name>
</gene>
<dbReference type="AlphaFoldDB" id="A0A0F9LQ77"/>
<sequence>MISNQKKLNFRVVVLILIFDNIKYHLVSSIINIILKLTQVNKKNAKAEKNKKKDLSNLSYPYLKVSLAITF</sequence>
<keyword evidence="1" id="KW-1133">Transmembrane helix</keyword>
<evidence type="ECO:0000256" key="1">
    <source>
        <dbReference type="SAM" id="Phobius"/>
    </source>
</evidence>
<accession>A0A0F9LQ77</accession>
<dbReference type="EMBL" id="LAZR01005998">
    <property type="protein sequence ID" value="KKM95518.1"/>
    <property type="molecule type" value="Genomic_DNA"/>
</dbReference>
<comment type="caution">
    <text evidence="2">The sequence shown here is derived from an EMBL/GenBank/DDBJ whole genome shotgun (WGS) entry which is preliminary data.</text>
</comment>
<feature type="transmembrane region" description="Helical" evidence="1">
    <location>
        <begin position="12"/>
        <end position="35"/>
    </location>
</feature>
<proteinExistence type="predicted"/>
<evidence type="ECO:0000313" key="2">
    <source>
        <dbReference type="EMBL" id="KKM95518.1"/>
    </source>
</evidence>
<reference evidence="2" key="1">
    <citation type="journal article" date="2015" name="Nature">
        <title>Complex archaea that bridge the gap between prokaryotes and eukaryotes.</title>
        <authorList>
            <person name="Spang A."/>
            <person name="Saw J.H."/>
            <person name="Jorgensen S.L."/>
            <person name="Zaremba-Niedzwiedzka K."/>
            <person name="Martijn J."/>
            <person name="Lind A.E."/>
            <person name="van Eijk R."/>
            <person name="Schleper C."/>
            <person name="Guy L."/>
            <person name="Ettema T.J."/>
        </authorList>
    </citation>
    <scope>NUCLEOTIDE SEQUENCE</scope>
</reference>